<dbReference type="AlphaFoldDB" id="A0A813FSL6"/>
<keyword evidence="3" id="KW-0479">Metal-binding</keyword>
<feature type="domain" description="Isochorismatase-like" evidence="8">
    <location>
        <begin position="50"/>
        <end position="135"/>
    </location>
</feature>
<comment type="pathway">
    <text evidence="5">Cofactor biosynthesis; nicotinate biosynthesis; nicotinate from nicotinamide: step 1/1.</text>
</comment>
<gene>
    <name evidence="9" type="ORF">PGLA1383_LOCUS34483</name>
</gene>
<dbReference type="InterPro" id="IPR052347">
    <property type="entry name" value="Isochorismatase_Nicotinamidase"/>
</dbReference>
<dbReference type="Pfam" id="PF00857">
    <property type="entry name" value="Isochorismatase"/>
    <property type="match status" value="1"/>
</dbReference>
<protein>
    <recommendedName>
        <fullName evidence="6">nicotinamidase</fullName>
        <ecNumber evidence="6">3.5.1.19</ecNumber>
    </recommendedName>
    <alternativeName>
        <fullName evidence="7">Nicotinamide deamidase</fullName>
    </alternativeName>
</protein>
<dbReference type="PANTHER" id="PTHR11080">
    <property type="entry name" value="PYRAZINAMIDASE/NICOTINAMIDASE"/>
    <property type="match status" value="1"/>
</dbReference>
<proteinExistence type="inferred from homology"/>
<evidence type="ECO:0000256" key="1">
    <source>
        <dbReference type="ARBA" id="ARBA00006336"/>
    </source>
</evidence>
<dbReference type="GO" id="GO:0008936">
    <property type="term" value="F:nicotinamidase activity"/>
    <property type="evidence" value="ECO:0007669"/>
    <property type="project" value="UniProtKB-EC"/>
</dbReference>
<evidence type="ECO:0000256" key="7">
    <source>
        <dbReference type="ARBA" id="ARBA00043224"/>
    </source>
</evidence>
<organism evidence="9 10">
    <name type="scientific">Polarella glacialis</name>
    <name type="common">Dinoflagellate</name>
    <dbReference type="NCBI Taxonomy" id="89957"/>
    <lineage>
        <taxon>Eukaryota</taxon>
        <taxon>Sar</taxon>
        <taxon>Alveolata</taxon>
        <taxon>Dinophyceae</taxon>
        <taxon>Suessiales</taxon>
        <taxon>Suessiaceae</taxon>
        <taxon>Polarella</taxon>
    </lineage>
</organism>
<keyword evidence="4" id="KW-0378">Hydrolase</keyword>
<evidence type="ECO:0000256" key="4">
    <source>
        <dbReference type="ARBA" id="ARBA00022801"/>
    </source>
</evidence>
<dbReference type="GO" id="GO:0046872">
    <property type="term" value="F:metal ion binding"/>
    <property type="evidence" value="ECO:0007669"/>
    <property type="project" value="UniProtKB-KW"/>
</dbReference>
<evidence type="ECO:0000256" key="6">
    <source>
        <dbReference type="ARBA" id="ARBA00039017"/>
    </source>
</evidence>
<dbReference type="PANTHER" id="PTHR11080:SF2">
    <property type="entry name" value="LD05707P"/>
    <property type="match status" value="1"/>
</dbReference>
<dbReference type="EC" id="3.5.1.19" evidence="6"/>
<dbReference type="GO" id="GO:0019363">
    <property type="term" value="P:pyridine nucleotide biosynthetic process"/>
    <property type="evidence" value="ECO:0007669"/>
    <property type="project" value="UniProtKB-KW"/>
</dbReference>
<dbReference type="SUPFAM" id="SSF52499">
    <property type="entry name" value="Isochorismatase-like hydrolases"/>
    <property type="match status" value="2"/>
</dbReference>
<keyword evidence="2" id="KW-0662">Pyridine nucleotide biosynthesis</keyword>
<dbReference type="InterPro" id="IPR036380">
    <property type="entry name" value="Isochorismatase-like_sf"/>
</dbReference>
<dbReference type="OrthoDB" id="1739143at2759"/>
<evidence type="ECO:0000256" key="2">
    <source>
        <dbReference type="ARBA" id="ARBA00022642"/>
    </source>
</evidence>
<name>A0A813FSL6_POLGL</name>
<comment type="caution">
    <text evidence="9">The sequence shown here is derived from an EMBL/GenBank/DDBJ whole genome shotgun (WGS) entry which is preliminary data.</text>
</comment>
<comment type="similarity">
    <text evidence="1">Belongs to the isochorismatase family.</text>
</comment>
<evidence type="ECO:0000259" key="8">
    <source>
        <dbReference type="Pfam" id="PF00857"/>
    </source>
</evidence>
<evidence type="ECO:0000313" key="9">
    <source>
        <dbReference type="EMBL" id="CAE8616812.1"/>
    </source>
</evidence>
<sequence length="566" mass="61265">MALDADNLPARWRMRSEGFPYFTEYLGLAQAAGWDDLIDPGDMDVHSTDALVIVDMQNDFVPVDALNPKGGAFAVPEGNGIAPLIVELAEYFASKGAVVAACRDYHPDDHCSFIPNGGDFPQHCVQGSIGSHFYKPVGTCVQNLRQQGHRVEVVFKGFHEDVDSFGCFEYPNAEPSFQRLSYRGDNCCERPNLHGCSLSAWTGACILRRSNQKADVNAPPDVLSAHRRETLGSWFKREGVRRVFACGLAADFCVLDTVLNAKAEGFQEAYLLMDAGRAAYLPGLGEVGSGFVQDPVKLKEMMVEKNIRLIPAAAVLPAATQAKLAAPAVNGKTGKHFPQQLGPFALLSATSALVLSLDFAAGQWTASGAAADELLSRGFEARGSFAPPFKMTIDAPTRENLKLSEEAVFCAWCNPSENTGNLNGRAEAYLSTVSSSAAFLVNGGFVYLNKDQELVDVRGVSIGSGLSYGAPSRWKADFSTALVGRWHPVTLPYLLKTGAKLFAWINPGEVLAPQGGGEPWKVCDHGAFAYLFHASLSEQDDRDLFFELEALHACDMPRKCTLPVPE</sequence>
<dbReference type="Gene3D" id="3.40.50.850">
    <property type="entry name" value="Isochorismatase-like"/>
    <property type="match status" value="1"/>
</dbReference>
<dbReference type="Proteomes" id="UP000654075">
    <property type="component" value="Unassembled WGS sequence"/>
</dbReference>
<dbReference type="InterPro" id="IPR000868">
    <property type="entry name" value="Isochorismatase-like_dom"/>
</dbReference>
<keyword evidence="10" id="KW-1185">Reference proteome</keyword>
<evidence type="ECO:0000256" key="5">
    <source>
        <dbReference type="ARBA" id="ARBA00037900"/>
    </source>
</evidence>
<dbReference type="EMBL" id="CAJNNV010025971">
    <property type="protein sequence ID" value="CAE8616812.1"/>
    <property type="molecule type" value="Genomic_DNA"/>
</dbReference>
<reference evidence="9" key="1">
    <citation type="submission" date="2021-02" db="EMBL/GenBank/DDBJ databases">
        <authorList>
            <person name="Dougan E. K."/>
            <person name="Rhodes N."/>
            <person name="Thang M."/>
            <person name="Chan C."/>
        </authorList>
    </citation>
    <scope>NUCLEOTIDE SEQUENCE</scope>
</reference>
<evidence type="ECO:0000256" key="3">
    <source>
        <dbReference type="ARBA" id="ARBA00022723"/>
    </source>
</evidence>
<accession>A0A813FSL6</accession>
<evidence type="ECO:0000313" key="10">
    <source>
        <dbReference type="Proteomes" id="UP000654075"/>
    </source>
</evidence>